<gene>
    <name evidence="2" type="ORF">OH818_25405</name>
</gene>
<dbReference type="EMBL" id="CP114029">
    <property type="protein sequence ID" value="WAP68580.1"/>
    <property type="molecule type" value="Genomic_DNA"/>
</dbReference>
<sequence>MRERTSPVAASAEAIIRPTISVPIRVICSVISLVRETSSPEVAPSVEVAASVDAVMRRTAASDVPLISATTTRAVSVSDAESAAPRSDRDAAACATC</sequence>
<dbReference type="Proteomes" id="UP001164020">
    <property type="component" value="Chromosome"/>
</dbReference>
<keyword evidence="3" id="KW-1185">Reference proteome</keyword>
<protein>
    <submittedName>
        <fullName evidence="2">Uncharacterized protein</fullName>
    </submittedName>
</protein>
<name>A0ABY7BZQ5_9HYPH</name>
<proteinExistence type="predicted"/>
<accession>A0ABY7BZQ5</accession>
<reference evidence="2" key="1">
    <citation type="submission" date="2022-12" db="EMBL/GenBank/DDBJ databases">
        <title>Jiella pelagia sp. nov., isolated from phosphonate enriched culture of Northwest Pacific surface seawater.</title>
        <authorList>
            <person name="Shin D.Y."/>
            <person name="Hwang C.Y."/>
        </authorList>
    </citation>
    <scope>NUCLEOTIDE SEQUENCE</scope>
    <source>
        <strain evidence="2">HL-NP1</strain>
    </source>
</reference>
<evidence type="ECO:0000256" key="1">
    <source>
        <dbReference type="SAM" id="MobiDB-lite"/>
    </source>
</evidence>
<organism evidence="2 3">
    <name type="scientific">Jiella pelagia</name>
    <dbReference type="NCBI Taxonomy" id="2986949"/>
    <lineage>
        <taxon>Bacteria</taxon>
        <taxon>Pseudomonadati</taxon>
        <taxon>Pseudomonadota</taxon>
        <taxon>Alphaproteobacteria</taxon>
        <taxon>Hyphomicrobiales</taxon>
        <taxon>Aurantimonadaceae</taxon>
        <taxon>Jiella</taxon>
    </lineage>
</organism>
<evidence type="ECO:0000313" key="3">
    <source>
        <dbReference type="Proteomes" id="UP001164020"/>
    </source>
</evidence>
<evidence type="ECO:0000313" key="2">
    <source>
        <dbReference type="EMBL" id="WAP68580.1"/>
    </source>
</evidence>
<dbReference type="RefSeq" id="WP_268881002.1">
    <property type="nucleotide sequence ID" value="NZ_CP114029.1"/>
</dbReference>
<feature type="region of interest" description="Disordered" evidence="1">
    <location>
        <begin position="77"/>
        <end position="97"/>
    </location>
</feature>